<sequence>MDKNRSFDIYENTEDNVSLECEYANWEKPRNPRNINEQESQHSGDDTARRRSSICSTWSTVCVALLCVLLLSGVIVLSVKLNNMTSERDQLQISFDNMTADRDQLLAEKDGFQMLNISILQCQQYFITTEKKSWKDARQYCSSRGADLVIINSREEQVFISNLFMGAEAWIGLTDEAEEGKWKWVNGTALATGYWWDGEPNDYNKEEDCAVTGSKFAKADVMTWADYPCHHLVLAICKMNAN</sequence>
<dbReference type="SUPFAM" id="SSF56436">
    <property type="entry name" value="C-type lectin-like"/>
    <property type="match status" value="1"/>
</dbReference>
<dbReference type="AlphaFoldDB" id="A0A7J6AF71"/>
<dbReference type="CDD" id="cd03590">
    <property type="entry name" value="CLECT_DC-SIGN_like"/>
    <property type="match status" value="1"/>
</dbReference>
<dbReference type="InterPro" id="IPR016186">
    <property type="entry name" value="C-type_lectin-like/link_sf"/>
</dbReference>
<dbReference type="PANTHER" id="PTHR22803">
    <property type="entry name" value="MANNOSE, PHOSPHOLIPASE, LECTIN RECEPTOR RELATED"/>
    <property type="match status" value="1"/>
</dbReference>
<evidence type="ECO:0000259" key="3">
    <source>
        <dbReference type="PROSITE" id="PS50041"/>
    </source>
</evidence>
<dbReference type="Proteomes" id="UP000593565">
    <property type="component" value="Unassembled WGS sequence"/>
</dbReference>
<organism evidence="4 5">
    <name type="scientific">Ameiurus melas</name>
    <name type="common">Black bullhead</name>
    <name type="synonym">Silurus melas</name>
    <dbReference type="NCBI Taxonomy" id="219545"/>
    <lineage>
        <taxon>Eukaryota</taxon>
        <taxon>Metazoa</taxon>
        <taxon>Chordata</taxon>
        <taxon>Craniata</taxon>
        <taxon>Vertebrata</taxon>
        <taxon>Euteleostomi</taxon>
        <taxon>Actinopterygii</taxon>
        <taxon>Neopterygii</taxon>
        <taxon>Teleostei</taxon>
        <taxon>Ostariophysi</taxon>
        <taxon>Siluriformes</taxon>
        <taxon>Ictaluridae</taxon>
        <taxon>Ameiurus</taxon>
    </lineage>
</organism>
<dbReference type="PROSITE" id="PS50041">
    <property type="entry name" value="C_TYPE_LECTIN_2"/>
    <property type="match status" value="1"/>
</dbReference>
<keyword evidence="2" id="KW-0812">Transmembrane</keyword>
<protein>
    <recommendedName>
        <fullName evidence="3">C-type lectin domain-containing protein</fullName>
    </recommendedName>
</protein>
<dbReference type="InterPro" id="IPR001304">
    <property type="entry name" value="C-type_lectin-like"/>
</dbReference>
<dbReference type="Gene3D" id="1.20.5.400">
    <property type="match status" value="1"/>
</dbReference>
<keyword evidence="1" id="KW-0430">Lectin</keyword>
<keyword evidence="2" id="KW-1133">Transmembrane helix</keyword>
<keyword evidence="5" id="KW-1185">Reference proteome</keyword>
<dbReference type="InterPro" id="IPR016187">
    <property type="entry name" value="CTDL_fold"/>
</dbReference>
<accession>A0A7J6AF71</accession>
<dbReference type="InterPro" id="IPR033989">
    <property type="entry name" value="CD209-like_CTLD"/>
</dbReference>
<reference evidence="4 5" key="1">
    <citation type="submission" date="2020-02" db="EMBL/GenBank/DDBJ databases">
        <title>A chromosome-scale genome assembly of the black bullhead catfish (Ameiurus melas).</title>
        <authorList>
            <person name="Wen M."/>
            <person name="Zham M."/>
            <person name="Cabau C."/>
            <person name="Klopp C."/>
            <person name="Donnadieu C."/>
            <person name="Roques C."/>
            <person name="Bouchez O."/>
            <person name="Lampietro C."/>
            <person name="Jouanno E."/>
            <person name="Herpin A."/>
            <person name="Louis A."/>
            <person name="Berthelot C."/>
            <person name="Parey E."/>
            <person name="Roest-Crollius H."/>
            <person name="Braasch I."/>
            <person name="Postlethwait J."/>
            <person name="Robinson-Rechavi M."/>
            <person name="Echchiki A."/>
            <person name="Begum T."/>
            <person name="Montfort J."/>
            <person name="Schartl M."/>
            <person name="Bobe J."/>
            <person name="Guiguen Y."/>
        </authorList>
    </citation>
    <scope>NUCLEOTIDE SEQUENCE [LARGE SCALE GENOMIC DNA]</scope>
    <source>
        <strain evidence="4">M_S1</strain>
        <tissue evidence="4">Blood</tissue>
    </source>
</reference>
<dbReference type="Pfam" id="PF00059">
    <property type="entry name" value="Lectin_C"/>
    <property type="match status" value="1"/>
</dbReference>
<dbReference type="SMART" id="SM00034">
    <property type="entry name" value="CLECT"/>
    <property type="match status" value="1"/>
</dbReference>
<proteinExistence type="predicted"/>
<dbReference type="InterPro" id="IPR050111">
    <property type="entry name" value="C-type_lectin/snaclec_domain"/>
</dbReference>
<name>A0A7J6AF71_AMEME</name>
<dbReference type="GO" id="GO:0030246">
    <property type="term" value="F:carbohydrate binding"/>
    <property type="evidence" value="ECO:0007669"/>
    <property type="project" value="UniProtKB-KW"/>
</dbReference>
<evidence type="ECO:0000256" key="2">
    <source>
        <dbReference type="SAM" id="Phobius"/>
    </source>
</evidence>
<comment type="caution">
    <text evidence="4">The sequence shown here is derived from an EMBL/GenBank/DDBJ whole genome shotgun (WGS) entry which is preliminary data.</text>
</comment>
<evidence type="ECO:0000313" key="4">
    <source>
        <dbReference type="EMBL" id="KAF4080667.1"/>
    </source>
</evidence>
<evidence type="ECO:0000313" key="5">
    <source>
        <dbReference type="Proteomes" id="UP000593565"/>
    </source>
</evidence>
<dbReference type="Gene3D" id="3.10.100.10">
    <property type="entry name" value="Mannose-Binding Protein A, subunit A"/>
    <property type="match status" value="1"/>
</dbReference>
<gene>
    <name evidence="4" type="ORF">AMELA_G00173970</name>
</gene>
<evidence type="ECO:0000256" key="1">
    <source>
        <dbReference type="ARBA" id="ARBA00022734"/>
    </source>
</evidence>
<feature type="transmembrane region" description="Helical" evidence="2">
    <location>
        <begin position="58"/>
        <end position="79"/>
    </location>
</feature>
<keyword evidence="2" id="KW-0472">Membrane</keyword>
<feature type="domain" description="C-type lectin" evidence="3">
    <location>
        <begin position="120"/>
        <end position="238"/>
    </location>
</feature>
<dbReference type="EMBL" id="JAAGNN010000014">
    <property type="protein sequence ID" value="KAF4080667.1"/>
    <property type="molecule type" value="Genomic_DNA"/>
</dbReference>